<evidence type="ECO:0000313" key="2">
    <source>
        <dbReference type="Proteomes" id="UP001556631"/>
    </source>
</evidence>
<sequence>MAHLEELTVEESWKLAATSRLSRIGWNGPTGPVVIPVNHVISDGAVWIRTGAHSAMAEQVDESAIALLIDDLDPDTHLGWSVQFKGRAEICYHEDQVPEHVRTQRTWPGGARPLWVRLTPADVNGRRLTAD</sequence>
<dbReference type="InterPro" id="IPR024747">
    <property type="entry name" value="Pyridox_Oxase-rel"/>
</dbReference>
<dbReference type="SUPFAM" id="SSF50475">
    <property type="entry name" value="FMN-binding split barrel"/>
    <property type="match status" value="1"/>
</dbReference>
<dbReference type="Pfam" id="PF12900">
    <property type="entry name" value="Pyridox_ox_2"/>
    <property type="match status" value="1"/>
</dbReference>
<protein>
    <submittedName>
        <fullName evidence="1">Pyridoxamine 5'-phosphate oxidase family protein</fullName>
        <ecNumber evidence="1">1.-.-.-</ecNumber>
    </submittedName>
</protein>
<dbReference type="InterPro" id="IPR012349">
    <property type="entry name" value="Split_barrel_FMN-bd"/>
</dbReference>
<dbReference type="RefSeq" id="WP_367994397.1">
    <property type="nucleotide sequence ID" value="NZ_JBFPJR010000020.1"/>
</dbReference>
<dbReference type="GO" id="GO:0016491">
    <property type="term" value="F:oxidoreductase activity"/>
    <property type="evidence" value="ECO:0007669"/>
    <property type="project" value="UniProtKB-KW"/>
</dbReference>
<comment type="caution">
    <text evidence="1">The sequence shown here is derived from an EMBL/GenBank/DDBJ whole genome shotgun (WGS) entry which is preliminary data.</text>
</comment>
<proteinExistence type="predicted"/>
<dbReference type="EC" id="1.-.-.-" evidence="1"/>
<reference evidence="1 2" key="1">
    <citation type="submission" date="2024-07" db="EMBL/GenBank/DDBJ databases">
        <authorList>
            <person name="Lee S."/>
            <person name="Kang M."/>
        </authorList>
    </citation>
    <scope>NUCLEOTIDE SEQUENCE [LARGE SCALE GENOMIC DNA]</scope>
    <source>
        <strain evidence="1 2">DS6</strain>
    </source>
</reference>
<name>A0ABV3SZQ5_9ACTN</name>
<keyword evidence="2" id="KW-1185">Reference proteome</keyword>
<organism evidence="1 2">
    <name type="scientific">Nocardioides eburneus</name>
    <dbReference type="NCBI Taxonomy" id="3231482"/>
    <lineage>
        <taxon>Bacteria</taxon>
        <taxon>Bacillati</taxon>
        <taxon>Actinomycetota</taxon>
        <taxon>Actinomycetes</taxon>
        <taxon>Propionibacteriales</taxon>
        <taxon>Nocardioidaceae</taxon>
        <taxon>Nocardioides</taxon>
    </lineage>
</organism>
<keyword evidence="1" id="KW-0560">Oxidoreductase</keyword>
<evidence type="ECO:0000313" key="1">
    <source>
        <dbReference type="EMBL" id="MEX0428427.1"/>
    </source>
</evidence>
<accession>A0ABV3SZQ5</accession>
<dbReference type="Gene3D" id="2.30.110.10">
    <property type="entry name" value="Electron Transport, Fmn-binding Protein, Chain A"/>
    <property type="match status" value="1"/>
</dbReference>
<gene>
    <name evidence="1" type="ORF">AB3X52_12420</name>
</gene>
<dbReference type="Proteomes" id="UP001556631">
    <property type="component" value="Unassembled WGS sequence"/>
</dbReference>
<dbReference type="EMBL" id="JBFPJR010000020">
    <property type="protein sequence ID" value="MEX0428427.1"/>
    <property type="molecule type" value="Genomic_DNA"/>
</dbReference>